<dbReference type="OrthoDB" id="278325at2759"/>
<comment type="caution">
    <text evidence="5">The sequence shown here is derived from an EMBL/GenBank/DDBJ whole genome shotgun (WGS) entry which is preliminary data.</text>
</comment>
<evidence type="ECO:0000256" key="4">
    <source>
        <dbReference type="SAM" id="Phobius"/>
    </source>
</evidence>
<keyword evidence="4" id="KW-0812">Transmembrane</keyword>
<dbReference type="GO" id="GO:0005840">
    <property type="term" value="C:ribosome"/>
    <property type="evidence" value="ECO:0007669"/>
    <property type="project" value="UniProtKB-KW"/>
</dbReference>
<evidence type="ECO:0000256" key="1">
    <source>
        <dbReference type="ARBA" id="ARBA00010228"/>
    </source>
</evidence>
<proteinExistence type="inferred from homology"/>
<feature type="transmembrane region" description="Helical" evidence="4">
    <location>
        <begin position="47"/>
        <end position="67"/>
    </location>
</feature>
<dbReference type="GO" id="GO:0003735">
    <property type="term" value="F:structural constituent of ribosome"/>
    <property type="evidence" value="ECO:0007669"/>
    <property type="project" value="InterPro"/>
</dbReference>
<evidence type="ECO:0000313" key="6">
    <source>
        <dbReference type="Proteomes" id="UP000530660"/>
    </source>
</evidence>
<dbReference type="Gene3D" id="3.30.1230.20">
    <property type="match status" value="1"/>
</dbReference>
<dbReference type="GO" id="GO:1990904">
    <property type="term" value="C:ribonucleoprotein complex"/>
    <property type="evidence" value="ECO:0007669"/>
    <property type="project" value="UniProtKB-KW"/>
</dbReference>
<dbReference type="InterPro" id="IPR001931">
    <property type="entry name" value="Ribosomal_eS21"/>
</dbReference>
<dbReference type="AlphaFoldDB" id="A0A7J7INM1"/>
<organism evidence="5 6">
    <name type="scientific">Cyanidiococcus yangmingshanensis</name>
    <dbReference type="NCBI Taxonomy" id="2690220"/>
    <lineage>
        <taxon>Eukaryota</taxon>
        <taxon>Rhodophyta</taxon>
        <taxon>Bangiophyceae</taxon>
        <taxon>Cyanidiales</taxon>
        <taxon>Cyanidiaceae</taxon>
        <taxon>Cyanidiococcus</taxon>
    </lineage>
</organism>
<reference evidence="5 6" key="1">
    <citation type="journal article" date="2020" name="J. Phycol.">
        <title>Comparative genome analysis reveals Cyanidiococcus gen. nov., a new extremophilic red algal genus sister to Cyanidioschyzon (Cyanidioschyzonaceae, Rhodophyta).</title>
        <authorList>
            <person name="Liu S.-L."/>
            <person name="Chiang Y.-R."/>
            <person name="Yoon H.S."/>
            <person name="Fu H.-Y."/>
        </authorList>
    </citation>
    <scope>NUCLEOTIDE SEQUENCE [LARGE SCALE GENOMIC DNA]</scope>
    <source>
        <strain evidence="5 6">THAL066</strain>
    </source>
</reference>
<sequence>MSPGETTTARQEASARTVLCGCFADTTARLGDEPTPQEAHVRKIPRIYIEWIDCFMTIIGVTAAWLLGPRQGNASGRIVDLYVPRKCSVTNRLISAKDHASVQINVAKVDPDTGCAVPGEHLTIALTGSLRRMGLSDQAVYKLVKERGALDDLQSSGSGLAGVAE</sequence>
<keyword evidence="4" id="KW-0472">Membrane</keyword>
<dbReference type="GO" id="GO:0006412">
    <property type="term" value="P:translation"/>
    <property type="evidence" value="ECO:0007669"/>
    <property type="project" value="InterPro"/>
</dbReference>
<keyword evidence="6" id="KW-1185">Reference proteome</keyword>
<keyword evidence="3" id="KW-0687">Ribonucleoprotein</keyword>
<dbReference type="Proteomes" id="UP000530660">
    <property type="component" value="Unassembled WGS sequence"/>
</dbReference>
<comment type="similarity">
    <text evidence="1">Belongs to the eukaryotic ribosomal protein eS21 family.</text>
</comment>
<evidence type="ECO:0000313" key="5">
    <source>
        <dbReference type="EMBL" id="KAF6004732.1"/>
    </source>
</evidence>
<keyword evidence="2 5" id="KW-0689">Ribosomal protein</keyword>
<protein>
    <submittedName>
        <fullName evidence="5">40S ribosomal protein S21</fullName>
    </submittedName>
</protein>
<evidence type="ECO:0000256" key="2">
    <source>
        <dbReference type="ARBA" id="ARBA00022980"/>
    </source>
</evidence>
<evidence type="ECO:0000256" key="3">
    <source>
        <dbReference type="ARBA" id="ARBA00023274"/>
    </source>
</evidence>
<dbReference type="Pfam" id="PF01249">
    <property type="entry name" value="Ribosomal_S21e"/>
    <property type="match status" value="1"/>
</dbReference>
<accession>A0A7J7INM1</accession>
<dbReference type="InterPro" id="IPR038579">
    <property type="entry name" value="Ribosomal_eS21_sf"/>
</dbReference>
<dbReference type="PANTHER" id="PTHR10442">
    <property type="entry name" value="40S RIBOSOMAL PROTEIN S21"/>
    <property type="match status" value="1"/>
</dbReference>
<name>A0A7J7INM1_9RHOD</name>
<keyword evidence="4" id="KW-1133">Transmembrane helix</keyword>
<gene>
    <name evidence="5" type="primary">RPS21</name>
    <name evidence="5" type="ORF">F1559_000610</name>
</gene>
<dbReference type="EMBL" id="VWRR01000002">
    <property type="protein sequence ID" value="KAF6004732.1"/>
    <property type="molecule type" value="Genomic_DNA"/>
</dbReference>